<accession>K9BLR2</accession>
<evidence type="ECO:0000256" key="1">
    <source>
        <dbReference type="ARBA" id="ARBA00001974"/>
    </source>
</evidence>
<feature type="domain" description="Acyl-CoA dehydrogenase/oxidase C-terminal" evidence="11">
    <location>
        <begin position="283"/>
        <end position="451"/>
    </location>
</feature>
<evidence type="ECO:0000256" key="3">
    <source>
        <dbReference type="ARBA" id="ARBA00022630"/>
    </source>
</evidence>
<evidence type="ECO:0000259" key="12">
    <source>
        <dbReference type="Pfam" id="PF02770"/>
    </source>
</evidence>
<dbReference type="InterPro" id="IPR013786">
    <property type="entry name" value="AcylCoA_DH/ox_N"/>
</dbReference>
<dbReference type="Proteomes" id="UP000194767">
    <property type="component" value="Unassembled WGS sequence"/>
</dbReference>
<dbReference type="Gene3D" id="2.40.110.10">
    <property type="entry name" value="Butyryl-CoA Dehydrogenase, subunit A, domain 2"/>
    <property type="match status" value="1"/>
</dbReference>
<dbReference type="EMBL" id="JMUI01000016">
    <property type="protein sequence ID" value="KDM53529.1"/>
    <property type="molecule type" value="Genomic_DNA"/>
</dbReference>
<dbReference type="KEGG" id="ano:RR32_02955"/>
<dbReference type="GeneID" id="92797686"/>
<dbReference type="Pfam" id="PF00441">
    <property type="entry name" value="Acyl-CoA_dh_1"/>
    <property type="match status" value="1"/>
</dbReference>
<feature type="domain" description="Acyl-CoA oxidase/dehydrogenase middle" evidence="12">
    <location>
        <begin position="164"/>
        <end position="273"/>
    </location>
</feature>
<dbReference type="Pfam" id="PF02771">
    <property type="entry name" value="Acyl-CoA_dh_N"/>
    <property type="match status" value="1"/>
</dbReference>
<dbReference type="InterPro" id="IPR037069">
    <property type="entry name" value="AcylCoA_DH/ox_N_sf"/>
</dbReference>
<dbReference type="InterPro" id="IPR052166">
    <property type="entry name" value="Diverse_Acyl-CoA_DH"/>
</dbReference>
<dbReference type="PANTHER" id="PTHR42803">
    <property type="entry name" value="ACYL-COA DEHYDROGENASE"/>
    <property type="match status" value="1"/>
</dbReference>
<dbReference type="InterPro" id="IPR036250">
    <property type="entry name" value="AcylCo_DH-like_C"/>
</dbReference>
<evidence type="ECO:0000313" key="21">
    <source>
        <dbReference type="Proteomes" id="UP000237921"/>
    </source>
</evidence>
<comment type="similarity">
    <text evidence="2 10">Belongs to the acyl-CoA dehydrogenase family.</text>
</comment>
<accession>A0A0R0WLB6</accession>
<dbReference type="InterPro" id="IPR006091">
    <property type="entry name" value="Acyl-CoA_Oxase/DH_mid-dom"/>
</dbReference>
<evidence type="ECO:0000313" key="20">
    <source>
        <dbReference type="Proteomes" id="UP000194767"/>
    </source>
</evidence>
<dbReference type="Gene3D" id="1.10.540.10">
    <property type="entry name" value="Acyl-CoA dehydrogenase/oxidase, N-terminal domain"/>
    <property type="match status" value="1"/>
</dbReference>
<dbReference type="Proteomes" id="UP000325778">
    <property type="component" value="Chromosome"/>
</dbReference>
<evidence type="ECO:0000256" key="4">
    <source>
        <dbReference type="ARBA" id="ARBA00022827"/>
    </source>
</evidence>
<dbReference type="GO" id="GO:0050660">
    <property type="term" value="F:flavin adenine dinucleotide binding"/>
    <property type="evidence" value="ECO:0007669"/>
    <property type="project" value="InterPro"/>
</dbReference>
<evidence type="ECO:0000313" key="17">
    <source>
        <dbReference type="EMBL" id="OTM01501.1"/>
    </source>
</evidence>
<organism evidence="16 19">
    <name type="scientific">Acinetobacter nosocomialis</name>
    <dbReference type="NCBI Taxonomy" id="106654"/>
    <lineage>
        <taxon>Bacteria</taxon>
        <taxon>Pseudomonadati</taxon>
        <taxon>Pseudomonadota</taxon>
        <taxon>Gammaproteobacteria</taxon>
        <taxon>Moraxellales</taxon>
        <taxon>Moraxellaceae</taxon>
        <taxon>Acinetobacter</taxon>
        <taxon>Acinetobacter calcoaceticus/baumannii complex</taxon>
    </lineage>
</organism>
<reference evidence="17 20" key="2">
    <citation type="submission" date="2017-05" db="EMBL/GenBank/DDBJ databases">
        <authorList>
            <person name="Kreiswirth B."/>
            <person name="Manca C."/>
            <person name="Chen L."/>
            <person name="Evans S."/>
            <person name="Fowler V."/>
            <person name="Patel R."/>
            <person name="Chambers H."/>
            <person name="Bonomo R."/>
            <person name="Paul V."/>
            <person name="Sankar J."/>
            <person name="Gaind R."/>
            <person name="Ray P."/>
            <person name="Gautam V."/>
            <person name="Biswal M."/>
            <person name="Datta S."/>
            <person name="Walia K."/>
            <person name="Adams M."/>
            <person name="Nelson K."/>
            <person name="Sutton G."/>
            <person name="Fouts D."/>
            <person name="Hujer K."/>
            <person name="Hujer A."/>
        </authorList>
    </citation>
    <scope>NUCLEOTIDE SEQUENCE [LARGE SCALE GENOMIC DNA]</scope>
    <source>
        <strain evidence="17 20">PR324</strain>
    </source>
</reference>
<accession>A0A0A7XMY7</accession>
<comment type="cofactor">
    <cofactor evidence="1 10">
        <name>FAD</name>
        <dbReference type="ChEBI" id="CHEBI:57692"/>
    </cofactor>
</comment>
<evidence type="ECO:0000256" key="7">
    <source>
        <dbReference type="ARBA" id="ARBA00058683"/>
    </source>
</evidence>
<sequence length="600" mass="65637">MPQYKAPLRDMQFVLHELLNAEEHYAKLPDFQGNVSRELVDQYLEAAADFCENELSPLNQVGDREGCTWNDGVVTTPTGFKEAYQKYIELGFPSLSAEEQYGGQGLPNSLGIAISEMVGSSNWAWGMYPGLSHGAVRTLEHHGSDEQKNTYLPNLVSGVWTGTMCLTESHAGSDLGIIRTKAEPNADGSYAISGEKIFISAGEHDMAENIIHIVLARLPGAPKGTKGISLFIVPKFNVNADGTIGERNAVRCGSIEHKMGIHGNATCVINFDQAKGYLIGPENRGLNCMFTFMNTARIGTAVQGLSASESSFQGALAYAKERLAMRSLSGPKAPEKEADPIIVHPAVRNMLLTQKAFAEGGRALVYLLAQYADIVEKGETEEERKFADNILSLLTPIAKAFLTETGSESAKHGVQVFGGHGFISEHGMEQIVRDTRIACLYEGTTEIQALDLLGRKVLQTQGAMLRDFTKIVHKFVEANKDNAAMKEFVEPLAALNKEWGDLTMQIGMRAMQNPDEVGAAAVDYLYFAGYVTLAYLWARMALVAQEKLAEGTTDVDFYNAKVTTARFYFKKILPRVRSHVDVIAGGLDPLMSLDAEHFAF</sequence>
<dbReference type="SUPFAM" id="SSF47203">
    <property type="entry name" value="Acyl-CoA dehydrogenase C-terminal domain-like"/>
    <property type="match status" value="1"/>
</dbReference>
<evidence type="ECO:0000256" key="2">
    <source>
        <dbReference type="ARBA" id="ARBA00009347"/>
    </source>
</evidence>
<dbReference type="Proteomes" id="UP000237921">
    <property type="component" value="Chromosome"/>
</dbReference>
<dbReference type="Proteomes" id="UP000027208">
    <property type="component" value="Unassembled WGS sequence"/>
</dbReference>
<name>A0A0A7XMY7_ACINO</name>
<keyword evidence="5 10" id="KW-0560">Oxidoreductase</keyword>
<gene>
    <name evidence="16" type="ORF">AE32_03103</name>
    <name evidence="15" type="ORF">AL533_01135</name>
    <name evidence="17" type="ORF">B9X58_01275</name>
    <name evidence="18" type="ORF">GD578_16375</name>
</gene>
<evidence type="ECO:0000256" key="10">
    <source>
        <dbReference type="RuleBase" id="RU362125"/>
    </source>
</evidence>
<dbReference type="STRING" id="106654.B7L44_03860"/>
<evidence type="ECO:0000313" key="18">
    <source>
        <dbReference type="EMBL" id="QGA45278.1"/>
    </source>
</evidence>
<dbReference type="InterPro" id="IPR025878">
    <property type="entry name" value="Acyl-CoA_dh-like_C_dom"/>
</dbReference>
<evidence type="ECO:0000313" key="16">
    <source>
        <dbReference type="EMBL" id="KDM53529.1"/>
    </source>
</evidence>
<evidence type="ECO:0000259" key="11">
    <source>
        <dbReference type="Pfam" id="PF00441"/>
    </source>
</evidence>
<evidence type="ECO:0000313" key="19">
    <source>
        <dbReference type="Proteomes" id="UP000027208"/>
    </source>
</evidence>
<dbReference type="AlphaFoldDB" id="A0A0A7XMY7"/>
<reference evidence="16 19" key="1">
    <citation type="submission" date="2014-04" db="EMBL/GenBank/DDBJ databases">
        <title>The Genome Sequence of Acinetobacter baumanii BIDMC 57.</title>
        <authorList>
            <consortium name="The Broad Institute Genomics Platform"/>
            <consortium name="The Broad Institute Genome Sequencing Center for Infectious Disease"/>
            <person name="Murphy C."/>
            <person name="Cosimi L."/>
            <person name="Cerqueira G."/>
            <person name="Feldgarden M."/>
            <person name="Earl A."/>
            <person name="Spencer M.D."/>
            <person name="Fodor A."/>
            <person name="Sautter R.L."/>
            <person name="Hung D."/>
            <person name="Onderdonk A.B."/>
            <person name="Ernst C."/>
            <person name="Delaney M."/>
            <person name="DuBois A."/>
            <person name="Young S.K."/>
            <person name="Zeng Q."/>
            <person name="Gargeya S."/>
            <person name="Abouelleil A."/>
            <person name="Alvarado L."/>
            <person name="Chapman S.B."/>
            <person name="Gainer-Dewar J."/>
            <person name="Goldberg J."/>
            <person name="Griggs A."/>
            <person name="Gujja S."/>
            <person name="Hansen M."/>
            <person name="Howarth C."/>
            <person name="Imamovic A."/>
            <person name="Larimer J."/>
            <person name="Pearson M."/>
            <person name="Poon T.W."/>
            <person name="Priest M."/>
            <person name="Roberts A."/>
            <person name="Saif S."/>
            <person name="Shea T."/>
            <person name="Sykes S."/>
            <person name="Wortman J."/>
            <person name="Nusbaum C."/>
            <person name="Birren B."/>
        </authorList>
    </citation>
    <scope>NUCLEOTIDE SEQUENCE [LARGE SCALE GENOMIC DNA]</scope>
    <source>
        <strain evidence="16 19">BIDMC 57</strain>
    </source>
</reference>
<evidence type="ECO:0000259" key="13">
    <source>
        <dbReference type="Pfam" id="PF02771"/>
    </source>
</evidence>
<evidence type="ECO:0000256" key="9">
    <source>
        <dbReference type="ARBA" id="ARBA00069043"/>
    </source>
</evidence>
<dbReference type="PANTHER" id="PTHR42803:SF1">
    <property type="entry name" value="BROAD-SPECIFICITY LINEAR ACYL-COA DEHYDROGENASE FADE5"/>
    <property type="match status" value="1"/>
</dbReference>
<dbReference type="Pfam" id="PF02770">
    <property type="entry name" value="Acyl-CoA_dh_M"/>
    <property type="match status" value="1"/>
</dbReference>
<dbReference type="InterPro" id="IPR009100">
    <property type="entry name" value="AcylCoA_DH/oxidase_NM_dom_sf"/>
</dbReference>
<dbReference type="EC" id="1.3.99.41" evidence="8"/>
<accession>A0A335ZK22</accession>
<feature type="domain" description="Acyl-CoA dehydrogenase/oxidase N-terminal" evidence="13">
    <location>
        <begin position="42"/>
        <end position="158"/>
    </location>
</feature>
<dbReference type="Pfam" id="PF12806">
    <property type="entry name" value="Acyl-CoA_dh_C"/>
    <property type="match status" value="1"/>
</dbReference>
<keyword evidence="3 10" id="KW-0285">Flavoprotein</keyword>
<keyword evidence="4 10" id="KW-0274">FAD</keyword>
<dbReference type="Gene3D" id="1.20.140.10">
    <property type="entry name" value="Butyryl-CoA Dehydrogenase, subunit A, domain 3"/>
    <property type="match status" value="1"/>
</dbReference>
<evidence type="ECO:0000256" key="8">
    <source>
        <dbReference type="ARBA" id="ARBA00066694"/>
    </source>
</evidence>
<dbReference type="EMBL" id="CP045560">
    <property type="protein sequence ID" value="QGA45278.1"/>
    <property type="molecule type" value="Genomic_DNA"/>
</dbReference>
<reference evidence="18 22" key="5">
    <citation type="journal article" date="2021" name="MSphere">
        <title>Complete Genome Sequencing of Acinetobacter baumannii AC1633 and Acinetobacter nosocomialis AC1530 Unveils a Large Multidrug-Resistant Plasmid Encoding the NDM-1 and OXA-58 Carbapenemases.</title>
        <authorList>
            <person name="Alattraqchi A.G."/>
            <person name="Mohd Rani F."/>
            <person name="A. Rahman N.I."/>
            <person name="Ismail S."/>
            <person name="Cleary D.W."/>
            <person name="Clarke S.C."/>
            <person name="Yeo C.C."/>
        </authorList>
    </citation>
    <scope>NUCLEOTIDE SEQUENCE [LARGE SCALE GENOMIC DNA]</scope>
    <source>
        <strain evidence="18 22">AC1530</strain>
    </source>
</reference>
<dbReference type="RefSeq" id="WP_004711974.1">
    <property type="nucleotide sequence ID" value="NZ_AMZR01000097.1"/>
</dbReference>
<evidence type="ECO:0000256" key="5">
    <source>
        <dbReference type="ARBA" id="ARBA00023002"/>
    </source>
</evidence>
<dbReference type="EMBL" id="CP014019">
    <property type="protein sequence ID" value="AVF43104.1"/>
    <property type="molecule type" value="Genomic_DNA"/>
</dbReference>
<dbReference type="SUPFAM" id="SSF56645">
    <property type="entry name" value="Acyl-CoA dehydrogenase NM domain-like"/>
    <property type="match status" value="1"/>
</dbReference>
<dbReference type="EMBL" id="NGDO01000003">
    <property type="protein sequence ID" value="OTM01501.1"/>
    <property type="molecule type" value="Genomic_DNA"/>
</dbReference>
<proteinExistence type="inferred from homology"/>
<reference evidence="21" key="4">
    <citation type="submission" date="2017-12" db="EMBL/GenBank/DDBJ databases">
        <title>FDA dAtabase for Regulatory Grade micrObial Sequences (FDA-ARGOS): Supporting development and validation of Infectious Disease Dx tests.</title>
        <authorList>
            <person name="Hoffmann M."/>
            <person name="Allard M."/>
            <person name="Evans P."/>
            <person name="Brown E."/>
            <person name="Tallon L."/>
            <person name="Sadzewicz L."/>
            <person name="Sengamalay N."/>
            <person name="Ott S."/>
            <person name="Godinez A."/>
            <person name="Nagaraj S."/>
            <person name="Vavikolanu K."/>
            <person name="Aluvathingal J."/>
            <person name="Nadendla S."/>
            <person name="Sichtig H."/>
        </authorList>
    </citation>
    <scope>NUCLEOTIDE SEQUENCE [LARGE SCALE GENOMIC DNA]</scope>
    <source>
        <strain evidence="21">FDAARGOS_129</strain>
    </source>
</reference>
<evidence type="ECO:0000259" key="14">
    <source>
        <dbReference type="Pfam" id="PF12806"/>
    </source>
</evidence>
<protein>
    <recommendedName>
        <fullName evidence="9">3-methylmercaptopropionyl-CoA dehydrogenase</fullName>
        <ecNumber evidence="8">1.3.99.41</ecNumber>
    </recommendedName>
</protein>
<dbReference type="InterPro" id="IPR046373">
    <property type="entry name" value="Acyl-CoA_Oxase/DH_mid-dom_sf"/>
</dbReference>
<dbReference type="FunFam" id="2.40.110.10:FF:000031">
    <property type="entry name" value="Acyl-CoA dehydrogenase, putative"/>
    <property type="match status" value="1"/>
</dbReference>
<reference evidence="15" key="3">
    <citation type="submission" date="2017-12" db="EMBL/GenBank/DDBJ databases">
        <title>FDA dAtabase for Regulatory Grade micrObial Sequences (FDA-ARGOS): Supporting development and validation of Infectious Disease Dx tests.</title>
        <authorList>
            <person name="Campos J."/>
            <person name="Goldberg B."/>
            <person name="Tallon L."/>
            <person name="Sadzewicz L."/>
            <person name="Sengamalay N."/>
            <person name="Ott S."/>
            <person name="Godinez A."/>
            <person name="Nagaraj S."/>
            <person name="Vavikolanu K."/>
            <person name="Aluvathingal J."/>
            <person name="Nadendla S."/>
            <person name="Nandy P."/>
            <person name="Hobson J."/>
            <person name="Sichtig H."/>
        </authorList>
    </citation>
    <scope>NUCLEOTIDE SEQUENCE</scope>
    <source>
        <strain evidence="15">FDAARGOS_129</strain>
    </source>
</reference>
<dbReference type="GO" id="GO:0016627">
    <property type="term" value="F:oxidoreductase activity, acting on the CH-CH group of donors"/>
    <property type="evidence" value="ECO:0007669"/>
    <property type="project" value="InterPro"/>
</dbReference>
<comment type="function">
    <text evidence="7">Involved in the assimilation of dimethylsulphoniopropionate (DMSP), an important compound in the fixation of carbon in marine phytoplankton, by mediating the conversion of 3-(methylthio)propanoyl-CoA (MMPA-CoA) to 3-(methylthio)acryloyl-CoA (MTA-CoA).</text>
</comment>
<evidence type="ECO:0000313" key="15">
    <source>
        <dbReference type="EMBL" id="AVF43104.1"/>
    </source>
</evidence>
<feature type="domain" description="Acetyl-CoA dehydrogenase-like C-terminal" evidence="14">
    <location>
        <begin position="468"/>
        <end position="594"/>
    </location>
</feature>
<dbReference type="InterPro" id="IPR009075">
    <property type="entry name" value="AcylCo_DH/oxidase_C"/>
</dbReference>
<evidence type="ECO:0000313" key="22">
    <source>
        <dbReference type="Proteomes" id="UP000325778"/>
    </source>
</evidence>
<evidence type="ECO:0000256" key="6">
    <source>
        <dbReference type="ARBA" id="ARBA00051388"/>
    </source>
</evidence>
<comment type="catalytic activity">
    <reaction evidence="6">
        <text>3-(methylsulfanyl)propanoyl-CoA + oxidized [electron-transfer flavoprotein] + H(+) = 3-(methylsulfanyl)acryloyl-CoA + reduced [electron-transfer flavoprotein]</text>
        <dbReference type="Rhea" id="RHEA:52612"/>
        <dbReference type="Rhea" id="RHEA-COMP:10685"/>
        <dbReference type="Rhea" id="RHEA-COMP:10686"/>
        <dbReference type="ChEBI" id="CHEBI:15378"/>
        <dbReference type="ChEBI" id="CHEBI:57692"/>
        <dbReference type="ChEBI" id="CHEBI:58307"/>
        <dbReference type="ChEBI" id="CHEBI:82815"/>
        <dbReference type="ChEBI" id="CHEBI:84994"/>
        <dbReference type="EC" id="1.3.99.41"/>
    </reaction>
    <physiologicalReaction direction="left-to-right" evidence="6">
        <dbReference type="Rhea" id="RHEA:52613"/>
    </physiologicalReaction>
</comment>